<keyword evidence="5" id="KW-1185">Reference proteome</keyword>
<dbReference type="OMA" id="NCVIFAS"/>
<dbReference type="CDD" id="cd16983">
    <property type="entry name" value="CID_SCAF8_like"/>
    <property type="match status" value="1"/>
</dbReference>
<dbReference type="KEGG" id="nai:NECAME_02734"/>
<dbReference type="OrthoDB" id="79367at2759"/>
<dbReference type="PROSITE" id="PS51391">
    <property type="entry name" value="CID"/>
    <property type="match status" value="1"/>
</dbReference>
<evidence type="ECO:0000259" key="3">
    <source>
        <dbReference type="PROSITE" id="PS51391"/>
    </source>
</evidence>
<reference evidence="5" key="1">
    <citation type="journal article" date="2014" name="Nat. Genet.">
        <title>Genome of the human hookworm Necator americanus.</title>
        <authorList>
            <person name="Tang Y.T."/>
            <person name="Gao X."/>
            <person name="Rosa B.A."/>
            <person name="Abubucker S."/>
            <person name="Hallsworth-Pepin K."/>
            <person name="Martin J."/>
            <person name="Tyagi R."/>
            <person name="Heizer E."/>
            <person name="Zhang X."/>
            <person name="Bhonagiri-Palsikar V."/>
            <person name="Minx P."/>
            <person name="Warren W.C."/>
            <person name="Wang Q."/>
            <person name="Zhan B."/>
            <person name="Hotez P.J."/>
            <person name="Sternberg P.W."/>
            <person name="Dougall A."/>
            <person name="Gaze S.T."/>
            <person name="Mulvenna J."/>
            <person name="Sotillo J."/>
            <person name="Ranganathan S."/>
            <person name="Rabelo E.M."/>
            <person name="Wilson R.K."/>
            <person name="Felgner P.L."/>
            <person name="Bethony J."/>
            <person name="Hawdon J.M."/>
            <person name="Gasser R.B."/>
            <person name="Loukas A."/>
            <person name="Mitreva M."/>
        </authorList>
    </citation>
    <scope>NUCLEOTIDE SEQUENCE [LARGE SCALE GENOMIC DNA]</scope>
</reference>
<dbReference type="Gene3D" id="1.25.40.90">
    <property type="match status" value="1"/>
</dbReference>
<feature type="region of interest" description="Disordered" evidence="2">
    <location>
        <begin position="158"/>
        <end position="178"/>
    </location>
</feature>
<dbReference type="STRING" id="51031.W2TA19"/>
<sequence>MDTEVVKAFNAELTSVYESKPPLSKKKIQDISKAALKAKGYYKHVVFSVEKFLAKCKIEYKIPCLYVIDSIIRTSKHQLKERDVYAARFLKNFSKTLSDLLTCPVSEQPRVVRTLNLWGANGVFSEEQLAPFKQQCRDMGIDTDIERVERLVKGDDADMSRYGGAYGRAKERKERNSK</sequence>
<dbReference type="AlphaFoldDB" id="W2TA19"/>
<dbReference type="InterPro" id="IPR051485">
    <property type="entry name" value="SR-CTD_assoc_factor"/>
</dbReference>
<dbReference type="GO" id="GO:0003723">
    <property type="term" value="F:RNA binding"/>
    <property type="evidence" value="ECO:0007669"/>
    <property type="project" value="UniProtKB-KW"/>
</dbReference>
<evidence type="ECO:0000256" key="2">
    <source>
        <dbReference type="SAM" id="MobiDB-lite"/>
    </source>
</evidence>
<accession>W2TA19</accession>
<dbReference type="Proteomes" id="UP000053676">
    <property type="component" value="Unassembled WGS sequence"/>
</dbReference>
<gene>
    <name evidence="4" type="ORF">NECAME_02734</name>
</gene>
<dbReference type="InterPro" id="IPR006569">
    <property type="entry name" value="CID_dom"/>
</dbReference>
<dbReference type="SUPFAM" id="SSF48464">
    <property type="entry name" value="ENTH/VHS domain"/>
    <property type="match status" value="1"/>
</dbReference>
<evidence type="ECO:0000256" key="1">
    <source>
        <dbReference type="ARBA" id="ARBA00022884"/>
    </source>
</evidence>
<feature type="domain" description="CID" evidence="3">
    <location>
        <begin position="1"/>
        <end position="140"/>
    </location>
</feature>
<dbReference type="GO" id="GO:0005634">
    <property type="term" value="C:nucleus"/>
    <property type="evidence" value="ECO:0007669"/>
    <property type="project" value="TreeGrafter"/>
</dbReference>
<name>W2TA19_NECAM</name>
<dbReference type="PANTHER" id="PTHR23140">
    <property type="entry name" value="RNA PROCESSING PROTEIN LD23810P"/>
    <property type="match status" value="1"/>
</dbReference>
<evidence type="ECO:0000313" key="4">
    <source>
        <dbReference type="EMBL" id="ETN78870.1"/>
    </source>
</evidence>
<protein>
    <recommendedName>
        <fullName evidence="3">CID domain-containing protein</fullName>
    </recommendedName>
</protein>
<dbReference type="PANTHER" id="PTHR23140:SF4">
    <property type="entry name" value="PROTEIN CBR-NRD-1"/>
    <property type="match status" value="1"/>
</dbReference>
<feature type="compositionally biased region" description="Basic and acidic residues" evidence="2">
    <location>
        <begin position="168"/>
        <end position="178"/>
    </location>
</feature>
<evidence type="ECO:0000313" key="5">
    <source>
        <dbReference type="Proteomes" id="UP000053676"/>
    </source>
</evidence>
<dbReference type="Pfam" id="PF04818">
    <property type="entry name" value="CID"/>
    <property type="match status" value="1"/>
</dbReference>
<dbReference type="SMART" id="SM00582">
    <property type="entry name" value="RPR"/>
    <property type="match status" value="1"/>
</dbReference>
<dbReference type="EMBL" id="KI659684">
    <property type="protein sequence ID" value="ETN78870.1"/>
    <property type="molecule type" value="Genomic_DNA"/>
</dbReference>
<proteinExistence type="predicted"/>
<dbReference type="InterPro" id="IPR008942">
    <property type="entry name" value="ENTH_VHS"/>
</dbReference>
<keyword evidence="1" id="KW-0694">RNA-binding</keyword>
<organism evidence="4 5">
    <name type="scientific">Necator americanus</name>
    <name type="common">Human hookworm</name>
    <dbReference type="NCBI Taxonomy" id="51031"/>
    <lineage>
        <taxon>Eukaryota</taxon>
        <taxon>Metazoa</taxon>
        <taxon>Ecdysozoa</taxon>
        <taxon>Nematoda</taxon>
        <taxon>Chromadorea</taxon>
        <taxon>Rhabditida</taxon>
        <taxon>Rhabditina</taxon>
        <taxon>Rhabditomorpha</taxon>
        <taxon>Strongyloidea</taxon>
        <taxon>Ancylostomatidae</taxon>
        <taxon>Bunostominae</taxon>
        <taxon>Necator</taxon>
    </lineage>
</organism>